<gene>
    <name evidence="1" type="ORF">JOC48_001260</name>
</gene>
<protein>
    <submittedName>
        <fullName evidence="1">Uncharacterized protein</fullName>
    </submittedName>
</protein>
<reference evidence="1 2" key="1">
    <citation type="submission" date="2021-01" db="EMBL/GenBank/DDBJ databases">
        <title>Genomic Encyclopedia of Type Strains, Phase IV (KMG-IV): sequencing the most valuable type-strain genomes for metagenomic binning, comparative biology and taxonomic classification.</title>
        <authorList>
            <person name="Goeker M."/>
        </authorList>
    </citation>
    <scope>NUCLEOTIDE SEQUENCE [LARGE SCALE GENOMIC DNA]</scope>
    <source>
        <strain evidence="1 2">DSM 23711</strain>
    </source>
</reference>
<evidence type="ECO:0000313" key="2">
    <source>
        <dbReference type="Proteomes" id="UP001296943"/>
    </source>
</evidence>
<dbReference type="RefSeq" id="WP_204498198.1">
    <property type="nucleotide sequence ID" value="NZ_JAFBDR010000005.1"/>
</dbReference>
<sequence>MNETASLIQRFEERSPLPPLCPKEIWKPELSKAIEELSDQELTGKGDPSPLAAQATRSGLLLWNDDLYASHSISQQIPEAIGSYWHGIMHRREGDFSNAKHWFRMVGQYPLFEKLYEEGCNIYPSLKEWKQWDPNRFIDEVADVTANGEEDSSRGEQLKKLQVLEISMLLQDSLHK</sequence>
<organism evidence="1 2">
    <name type="scientific">Aquibacillus albus</name>
    <dbReference type="NCBI Taxonomy" id="1168171"/>
    <lineage>
        <taxon>Bacteria</taxon>
        <taxon>Bacillati</taxon>
        <taxon>Bacillota</taxon>
        <taxon>Bacilli</taxon>
        <taxon>Bacillales</taxon>
        <taxon>Bacillaceae</taxon>
        <taxon>Aquibacillus</taxon>
    </lineage>
</organism>
<evidence type="ECO:0000313" key="1">
    <source>
        <dbReference type="EMBL" id="MBM7570782.1"/>
    </source>
</evidence>
<accession>A0ABS2MY18</accession>
<keyword evidence="2" id="KW-1185">Reference proteome</keyword>
<name>A0ABS2MY18_9BACI</name>
<dbReference type="Proteomes" id="UP001296943">
    <property type="component" value="Unassembled WGS sequence"/>
</dbReference>
<comment type="caution">
    <text evidence="1">The sequence shown here is derived from an EMBL/GenBank/DDBJ whole genome shotgun (WGS) entry which is preliminary data.</text>
</comment>
<proteinExistence type="predicted"/>
<dbReference type="EMBL" id="JAFBDR010000005">
    <property type="protein sequence ID" value="MBM7570782.1"/>
    <property type="molecule type" value="Genomic_DNA"/>
</dbReference>